<evidence type="ECO:0000313" key="4">
    <source>
        <dbReference type="Proteomes" id="UP001374535"/>
    </source>
</evidence>
<dbReference type="Proteomes" id="UP001374535">
    <property type="component" value="Chromosome 5"/>
</dbReference>
<evidence type="ECO:0000256" key="1">
    <source>
        <dbReference type="SAM" id="MobiDB-lite"/>
    </source>
</evidence>
<organism evidence="3 4">
    <name type="scientific">Vigna mungo</name>
    <name type="common">Black gram</name>
    <name type="synonym">Phaseolus mungo</name>
    <dbReference type="NCBI Taxonomy" id="3915"/>
    <lineage>
        <taxon>Eukaryota</taxon>
        <taxon>Viridiplantae</taxon>
        <taxon>Streptophyta</taxon>
        <taxon>Embryophyta</taxon>
        <taxon>Tracheophyta</taxon>
        <taxon>Spermatophyta</taxon>
        <taxon>Magnoliopsida</taxon>
        <taxon>eudicotyledons</taxon>
        <taxon>Gunneridae</taxon>
        <taxon>Pentapetalae</taxon>
        <taxon>rosids</taxon>
        <taxon>fabids</taxon>
        <taxon>Fabales</taxon>
        <taxon>Fabaceae</taxon>
        <taxon>Papilionoideae</taxon>
        <taxon>50 kb inversion clade</taxon>
        <taxon>NPAAA clade</taxon>
        <taxon>indigoferoid/millettioid clade</taxon>
        <taxon>Phaseoleae</taxon>
        <taxon>Vigna</taxon>
    </lineage>
</organism>
<evidence type="ECO:0000313" key="3">
    <source>
        <dbReference type="EMBL" id="WVZ10855.1"/>
    </source>
</evidence>
<keyword evidence="2" id="KW-0472">Membrane</keyword>
<feature type="transmembrane region" description="Helical" evidence="2">
    <location>
        <begin position="15"/>
        <end position="33"/>
    </location>
</feature>
<feature type="compositionally biased region" description="Basic residues" evidence="1">
    <location>
        <begin position="65"/>
        <end position="89"/>
    </location>
</feature>
<protein>
    <submittedName>
        <fullName evidence="3">Uncharacterized protein</fullName>
    </submittedName>
</protein>
<reference evidence="3 4" key="1">
    <citation type="journal article" date="2023" name="Life. Sci Alliance">
        <title>Evolutionary insights into 3D genome organization and epigenetic landscape of Vigna mungo.</title>
        <authorList>
            <person name="Junaid A."/>
            <person name="Singh B."/>
            <person name="Bhatia S."/>
        </authorList>
    </citation>
    <scope>NUCLEOTIDE SEQUENCE [LARGE SCALE GENOMIC DNA]</scope>
    <source>
        <strain evidence="3">Urdbean</strain>
    </source>
</reference>
<name>A0AAQ3NL23_VIGMU</name>
<accession>A0AAQ3NL23</accession>
<keyword evidence="2" id="KW-0812">Transmembrane</keyword>
<feature type="region of interest" description="Disordered" evidence="1">
    <location>
        <begin position="65"/>
        <end position="112"/>
    </location>
</feature>
<sequence>MFTVNQISSVSAKKTIFYFIHSSRSISYFYLLTKESQKKRKLKIITILNISSHFESKEKDTVFRLKKKKSQSVTHRRPRKDVDRHRLKPFRQQNGYDPRRRCGDIHHGDPGS</sequence>
<dbReference type="AlphaFoldDB" id="A0AAQ3NL23"/>
<evidence type="ECO:0000256" key="2">
    <source>
        <dbReference type="SAM" id="Phobius"/>
    </source>
</evidence>
<gene>
    <name evidence="3" type="ORF">V8G54_015385</name>
</gene>
<proteinExistence type="predicted"/>
<keyword evidence="2" id="KW-1133">Transmembrane helix</keyword>
<dbReference type="EMBL" id="CP144696">
    <property type="protein sequence ID" value="WVZ10855.1"/>
    <property type="molecule type" value="Genomic_DNA"/>
</dbReference>
<feature type="compositionally biased region" description="Basic and acidic residues" evidence="1">
    <location>
        <begin position="97"/>
        <end position="112"/>
    </location>
</feature>
<keyword evidence="4" id="KW-1185">Reference proteome</keyword>